<evidence type="ECO:0000313" key="4">
    <source>
        <dbReference type="EMBL" id="KAF4652976.1"/>
    </source>
</evidence>
<dbReference type="GO" id="GO:0006487">
    <property type="term" value="P:protein N-linked glycosylation"/>
    <property type="evidence" value="ECO:0007669"/>
    <property type="project" value="TreeGrafter"/>
</dbReference>
<dbReference type="Proteomes" id="UP000570595">
    <property type="component" value="Unassembled WGS sequence"/>
</dbReference>
<feature type="non-terminal residue" evidence="4">
    <location>
        <position position="894"/>
    </location>
</feature>
<dbReference type="PANTHER" id="PTHR31306">
    <property type="entry name" value="ALPHA-1,6-MANNOSYLTRANSFERASE MNN11-RELATED"/>
    <property type="match status" value="1"/>
</dbReference>
<dbReference type="EMBL" id="JABAHT010000666">
    <property type="protein sequence ID" value="KAF4652976.1"/>
    <property type="molecule type" value="Genomic_DNA"/>
</dbReference>
<dbReference type="InterPro" id="IPR029044">
    <property type="entry name" value="Nucleotide-diphossugar_trans"/>
</dbReference>
<gene>
    <name evidence="4" type="ORF">FOZ61_009282</name>
</gene>
<sequence length="894" mass="99416">VPPLSEVKAASEARRRNIEIHSICSYADDPTSNTGLTSELPEMAPRNHQSYADHFGYRYVLHSDLAEGRENMEAHYSKMMVVLLALETSPTIEWLLFIDCDAFFTDFTTSLDALVDTFAPEGSDVAFIVAEDSGGINTGVFMVKGGIEWSKDYLRRVSVAPFTTAWDQSQFFWEAVKDNLFANAFEDFSLPKQVNTLHGGRDLSSGSVHFQVARCLLRIPPLSIPLQWMKYCPECAKETSSMPERGATNVHYSLWKRTLAEAGALLESSRMLEEEKIPSRRIFDICDLTYAFAVCAEKNLPKRKREELVKGGVPARLLTYFIEDPERFTKLTVVQLGRLVWSAAVLGLLGKNEAAKAITETLRKDERYKELSGRNLVRVAEALKGVSQAHPGRRHLGDRIMGQVLRQRSDLQKMGLLVEGLRAAGQLTVVNSVTQHKLVDLFLKVIIPEAGTAELLVIPGCLDSIKLADDVVFEEWTNRFVSALTDAHSDSFLADEIGEAAFGETLRSLSRLQVGPPGLTSGALGILVDRMSTFIQGGDDGHASSLSTRALTAIICAFRSLGHLDVGDNPCQGMGQKEIQENSAKFTKLLTLCYGALEVPTLSSDQLLQLVSRTASIHTDERGLLRGVRIPKEHLDRLRDEIMEVSMETAYANTALIHKSLTGVDCESQLHNYDDRKSYILCYTLFVLDMRRYSPEDLLTLLKTYHLLGWDKSRVCEAIAAEGGLSPSILVRSLPYLRLDGSHSSEAEIYRKALRSTSGREAAQCLVQVMSMEGDIPRHQDPAKLLREVLDNALSTLEVAHLSITQILAALMSGACDGTRREEILSELAGRVPRVTIVQIERLSYDFHDHAMNHVEPAFRVEMSRRFREFAASCPNHGVASAWRDAAYHLSHES</sequence>
<keyword evidence="2" id="KW-0328">Glycosyltransferase</keyword>
<dbReference type="InterPro" id="IPR008630">
    <property type="entry name" value="Glyco_trans_34"/>
</dbReference>
<accession>A0A7J6L2U6</accession>
<dbReference type="Gene3D" id="3.90.550.10">
    <property type="entry name" value="Spore Coat Polysaccharide Biosynthesis Protein SpsA, Chain A"/>
    <property type="match status" value="1"/>
</dbReference>
<dbReference type="PANTHER" id="PTHR31306:SF4">
    <property type="entry name" value="ALPHA-1,2-GALACTOSYLTRANSFERASE"/>
    <property type="match status" value="1"/>
</dbReference>
<comment type="caution">
    <text evidence="4">The sequence shown here is derived from an EMBL/GenBank/DDBJ whole genome shotgun (WGS) entry which is preliminary data.</text>
</comment>
<keyword evidence="3" id="KW-0808">Transferase</keyword>
<evidence type="ECO:0000256" key="1">
    <source>
        <dbReference type="ARBA" id="ARBA00005664"/>
    </source>
</evidence>
<dbReference type="Pfam" id="PF05637">
    <property type="entry name" value="Glyco_transf_34"/>
    <property type="match status" value="1"/>
</dbReference>
<dbReference type="GO" id="GO:0000139">
    <property type="term" value="C:Golgi membrane"/>
    <property type="evidence" value="ECO:0007669"/>
    <property type="project" value="TreeGrafter"/>
</dbReference>
<protein>
    <submittedName>
        <fullName evidence="4">Uncharacterized protein</fullName>
    </submittedName>
</protein>
<reference evidence="4 5" key="1">
    <citation type="submission" date="2020-04" db="EMBL/GenBank/DDBJ databases">
        <title>Perkinsus olseni comparative genomics.</title>
        <authorList>
            <person name="Bogema D.R."/>
        </authorList>
    </citation>
    <scope>NUCLEOTIDE SEQUENCE [LARGE SCALE GENOMIC DNA]</scope>
    <source>
        <strain evidence="4">ATCC PRA-179</strain>
    </source>
</reference>
<organism evidence="4 5">
    <name type="scientific">Perkinsus olseni</name>
    <name type="common">Perkinsus atlanticus</name>
    <dbReference type="NCBI Taxonomy" id="32597"/>
    <lineage>
        <taxon>Eukaryota</taxon>
        <taxon>Sar</taxon>
        <taxon>Alveolata</taxon>
        <taxon>Perkinsozoa</taxon>
        <taxon>Perkinsea</taxon>
        <taxon>Perkinsida</taxon>
        <taxon>Perkinsidae</taxon>
        <taxon>Perkinsus</taxon>
    </lineage>
</organism>
<comment type="similarity">
    <text evidence="1">Belongs to the glycosyltransferase 34 family.</text>
</comment>
<evidence type="ECO:0000256" key="2">
    <source>
        <dbReference type="ARBA" id="ARBA00022676"/>
    </source>
</evidence>
<proteinExistence type="inferred from homology"/>
<dbReference type="OrthoDB" id="205108at2759"/>
<evidence type="ECO:0000313" key="5">
    <source>
        <dbReference type="Proteomes" id="UP000570595"/>
    </source>
</evidence>
<dbReference type="AlphaFoldDB" id="A0A7J6L2U6"/>
<name>A0A7J6L2U6_PEROL</name>
<evidence type="ECO:0000256" key="3">
    <source>
        <dbReference type="ARBA" id="ARBA00022679"/>
    </source>
</evidence>
<dbReference type="GO" id="GO:0016757">
    <property type="term" value="F:glycosyltransferase activity"/>
    <property type="evidence" value="ECO:0007669"/>
    <property type="project" value="UniProtKB-KW"/>
</dbReference>